<dbReference type="Proteomes" id="UP000053257">
    <property type="component" value="Unassembled WGS sequence"/>
</dbReference>
<dbReference type="AlphaFoldDB" id="A0A0C3SDQ2"/>
<feature type="region of interest" description="Disordered" evidence="1">
    <location>
        <begin position="1"/>
        <end position="38"/>
    </location>
</feature>
<evidence type="ECO:0000313" key="3">
    <source>
        <dbReference type="EMBL" id="KIP12052.1"/>
    </source>
</evidence>
<sequence>MSWLKFLSSKHEGKKQASYEAPSGPPPGWTPAPEQSHTYGLRNEATDDEYESAEAFCRQYPVETPKLLSSETVERIDVAGCRLWTLEQPRSARFMGRVIGGGEKGSGTTKVVTSEKCGDVCLMSNLPLLAGLYDTQGKSGVYYEICIHRMDGIIAIGTASKPYPDWRFPGWNRTSVGLHLDDMRKFFEDPTGGCDYSPLLQRISPGDIIGCGYDFTSSGIFYTYNGHRLPDAFGGVYVPRTQFDVYAAIGVEGACDFEVNFGGDLFRWKEGNEWAWRVEGHVGKLSGGSASYNDELPSYEDTITWQFAPPLPVFDRQPH</sequence>
<dbReference type="Gene3D" id="2.60.120.920">
    <property type="match status" value="1"/>
</dbReference>
<name>A0A0C3SDQ2_PHLG1</name>
<dbReference type="InterPro" id="IPR003877">
    <property type="entry name" value="SPRY_dom"/>
</dbReference>
<dbReference type="SUPFAM" id="SSF49899">
    <property type="entry name" value="Concanavalin A-like lectins/glucanases"/>
    <property type="match status" value="1"/>
</dbReference>
<dbReference type="InterPro" id="IPR043136">
    <property type="entry name" value="B30.2/SPRY_sf"/>
</dbReference>
<gene>
    <name evidence="3" type="ORF">PHLGIDRAFT_21339</name>
</gene>
<dbReference type="STRING" id="745531.A0A0C3SDQ2"/>
<dbReference type="EMBL" id="KN840442">
    <property type="protein sequence ID" value="KIP12052.1"/>
    <property type="molecule type" value="Genomic_DNA"/>
</dbReference>
<dbReference type="PANTHER" id="PTHR12864">
    <property type="entry name" value="RAN BINDING PROTEIN 9-RELATED"/>
    <property type="match status" value="1"/>
</dbReference>
<evidence type="ECO:0000313" key="4">
    <source>
        <dbReference type="Proteomes" id="UP000053257"/>
    </source>
</evidence>
<dbReference type="SMART" id="SM00449">
    <property type="entry name" value="SPRY"/>
    <property type="match status" value="1"/>
</dbReference>
<dbReference type="PROSITE" id="PS50188">
    <property type="entry name" value="B302_SPRY"/>
    <property type="match status" value="1"/>
</dbReference>
<keyword evidence="4" id="KW-1185">Reference proteome</keyword>
<protein>
    <recommendedName>
        <fullName evidence="2">B30.2/SPRY domain-containing protein</fullName>
    </recommendedName>
</protein>
<dbReference type="HOGENOM" id="CLU_086076_0_0_1"/>
<feature type="domain" description="B30.2/SPRY" evidence="2">
    <location>
        <begin position="79"/>
        <end position="266"/>
    </location>
</feature>
<dbReference type="OrthoDB" id="258495at2759"/>
<organism evidence="3 4">
    <name type="scientific">Phlebiopsis gigantea (strain 11061_1 CR5-6)</name>
    <name type="common">White-rot fungus</name>
    <name type="synonym">Peniophora gigantea</name>
    <dbReference type="NCBI Taxonomy" id="745531"/>
    <lineage>
        <taxon>Eukaryota</taxon>
        <taxon>Fungi</taxon>
        <taxon>Dikarya</taxon>
        <taxon>Basidiomycota</taxon>
        <taxon>Agaricomycotina</taxon>
        <taxon>Agaricomycetes</taxon>
        <taxon>Polyporales</taxon>
        <taxon>Phanerochaetaceae</taxon>
        <taxon>Phlebiopsis</taxon>
    </lineage>
</organism>
<proteinExistence type="predicted"/>
<dbReference type="InterPro" id="IPR001870">
    <property type="entry name" value="B30.2/SPRY"/>
</dbReference>
<accession>A0A0C3SDQ2</accession>
<dbReference type="InterPro" id="IPR013320">
    <property type="entry name" value="ConA-like_dom_sf"/>
</dbReference>
<dbReference type="Pfam" id="PF00622">
    <property type="entry name" value="SPRY"/>
    <property type="match status" value="1"/>
</dbReference>
<dbReference type="InterPro" id="IPR050618">
    <property type="entry name" value="Ubq-SigPath_Reg"/>
</dbReference>
<evidence type="ECO:0000256" key="1">
    <source>
        <dbReference type="SAM" id="MobiDB-lite"/>
    </source>
</evidence>
<evidence type="ECO:0000259" key="2">
    <source>
        <dbReference type="PROSITE" id="PS50188"/>
    </source>
</evidence>
<reference evidence="3 4" key="1">
    <citation type="journal article" date="2014" name="PLoS Genet.">
        <title>Analysis of the Phlebiopsis gigantea genome, transcriptome and secretome provides insight into its pioneer colonization strategies of wood.</title>
        <authorList>
            <person name="Hori C."/>
            <person name="Ishida T."/>
            <person name="Igarashi K."/>
            <person name="Samejima M."/>
            <person name="Suzuki H."/>
            <person name="Master E."/>
            <person name="Ferreira P."/>
            <person name="Ruiz-Duenas F.J."/>
            <person name="Held B."/>
            <person name="Canessa P."/>
            <person name="Larrondo L.F."/>
            <person name="Schmoll M."/>
            <person name="Druzhinina I.S."/>
            <person name="Kubicek C.P."/>
            <person name="Gaskell J.A."/>
            <person name="Kersten P."/>
            <person name="St John F."/>
            <person name="Glasner J."/>
            <person name="Sabat G."/>
            <person name="Splinter BonDurant S."/>
            <person name="Syed K."/>
            <person name="Yadav J."/>
            <person name="Mgbeahuruike A.C."/>
            <person name="Kovalchuk A."/>
            <person name="Asiegbu F.O."/>
            <person name="Lackner G."/>
            <person name="Hoffmeister D."/>
            <person name="Rencoret J."/>
            <person name="Gutierrez A."/>
            <person name="Sun H."/>
            <person name="Lindquist E."/>
            <person name="Barry K."/>
            <person name="Riley R."/>
            <person name="Grigoriev I.V."/>
            <person name="Henrissat B."/>
            <person name="Kues U."/>
            <person name="Berka R.M."/>
            <person name="Martinez A.T."/>
            <person name="Covert S.F."/>
            <person name="Blanchette R.A."/>
            <person name="Cullen D."/>
        </authorList>
    </citation>
    <scope>NUCLEOTIDE SEQUENCE [LARGE SCALE GENOMIC DNA]</scope>
    <source>
        <strain evidence="3 4">11061_1 CR5-6</strain>
    </source>
</reference>